<dbReference type="GO" id="GO:0008897">
    <property type="term" value="F:holo-[acyl-carrier-protein] synthase activity"/>
    <property type="evidence" value="ECO:0007669"/>
    <property type="project" value="UniProtKB-UniRule"/>
</dbReference>
<dbReference type="GO" id="GO:0000287">
    <property type="term" value="F:magnesium ion binding"/>
    <property type="evidence" value="ECO:0007669"/>
    <property type="project" value="UniProtKB-UniRule"/>
</dbReference>
<evidence type="ECO:0000256" key="5">
    <source>
        <dbReference type="ARBA" id="ARBA00022842"/>
    </source>
</evidence>
<comment type="function">
    <text evidence="8">Transfers the 4'-phosphopantetheine moiety from coenzyme A to a Ser of acyl-carrier-protein.</text>
</comment>
<dbReference type="InterPro" id="IPR008278">
    <property type="entry name" value="4-PPantetheinyl_Trfase_dom"/>
</dbReference>
<dbReference type="RefSeq" id="WP_125080977.1">
    <property type="nucleotide sequence ID" value="NZ_CP034248.1"/>
</dbReference>
<dbReference type="InterPro" id="IPR004568">
    <property type="entry name" value="Ppantetheine-prot_Trfase_dom"/>
</dbReference>
<dbReference type="AlphaFoldDB" id="A0A3Q8S3C3"/>
<keyword evidence="5 8" id="KW-0460">Magnesium</keyword>
<dbReference type="Proteomes" id="UP000273145">
    <property type="component" value="Chromosome"/>
</dbReference>
<comment type="cofactor">
    <cofactor evidence="8">
        <name>Mg(2+)</name>
        <dbReference type="ChEBI" id="CHEBI:18420"/>
    </cofactor>
</comment>
<dbReference type="InterPro" id="IPR037143">
    <property type="entry name" value="4-PPantetheinyl_Trfase_dom_sf"/>
</dbReference>
<feature type="binding site" evidence="8">
    <location>
        <position position="58"/>
    </location>
    <ligand>
        <name>Mg(2+)</name>
        <dbReference type="ChEBI" id="CHEBI:18420"/>
    </ligand>
</feature>
<evidence type="ECO:0000256" key="6">
    <source>
        <dbReference type="ARBA" id="ARBA00023098"/>
    </source>
</evidence>
<comment type="similarity">
    <text evidence="8">Belongs to the P-Pant transferase superfamily. AcpS family.</text>
</comment>
<dbReference type="Gene3D" id="3.90.470.20">
    <property type="entry name" value="4'-phosphopantetheinyl transferase domain"/>
    <property type="match status" value="1"/>
</dbReference>
<dbReference type="EC" id="2.7.8.7" evidence="8"/>
<dbReference type="SUPFAM" id="SSF56214">
    <property type="entry name" value="4'-phosphopantetheinyl transferase"/>
    <property type="match status" value="1"/>
</dbReference>
<evidence type="ECO:0000313" key="10">
    <source>
        <dbReference type="EMBL" id="AZK44840.1"/>
    </source>
</evidence>
<name>A0A3Q8S3C3_9BACL</name>
<reference evidence="10 11" key="1">
    <citation type="submission" date="2018-11" db="EMBL/GenBank/DDBJ databases">
        <title>Genome sequencing of Paenibacillus lentus DSM25539(T).</title>
        <authorList>
            <person name="Kook J.-K."/>
            <person name="Park S.-N."/>
            <person name="Lim Y.K."/>
        </authorList>
    </citation>
    <scope>NUCLEOTIDE SEQUENCE [LARGE SCALE GENOMIC DNA]</scope>
    <source>
        <strain evidence="10 11">DSM 25539</strain>
    </source>
</reference>
<evidence type="ECO:0000256" key="7">
    <source>
        <dbReference type="ARBA" id="ARBA00023160"/>
    </source>
</evidence>
<feature type="binding site" evidence="8">
    <location>
        <position position="8"/>
    </location>
    <ligand>
        <name>Mg(2+)</name>
        <dbReference type="ChEBI" id="CHEBI:18420"/>
    </ligand>
</feature>
<dbReference type="GO" id="GO:0006633">
    <property type="term" value="P:fatty acid biosynthetic process"/>
    <property type="evidence" value="ECO:0007669"/>
    <property type="project" value="UniProtKB-UniRule"/>
</dbReference>
<dbReference type="NCBIfam" id="TIGR00516">
    <property type="entry name" value="acpS"/>
    <property type="match status" value="1"/>
</dbReference>
<evidence type="ECO:0000259" key="9">
    <source>
        <dbReference type="Pfam" id="PF01648"/>
    </source>
</evidence>
<comment type="catalytic activity">
    <reaction evidence="8">
        <text>apo-[ACP] + CoA = holo-[ACP] + adenosine 3',5'-bisphosphate + H(+)</text>
        <dbReference type="Rhea" id="RHEA:12068"/>
        <dbReference type="Rhea" id="RHEA-COMP:9685"/>
        <dbReference type="Rhea" id="RHEA-COMP:9690"/>
        <dbReference type="ChEBI" id="CHEBI:15378"/>
        <dbReference type="ChEBI" id="CHEBI:29999"/>
        <dbReference type="ChEBI" id="CHEBI:57287"/>
        <dbReference type="ChEBI" id="CHEBI:58343"/>
        <dbReference type="ChEBI" id="CHEBI:64479"/>
        <dbReference type="EC" id="2.7.8.7"/>
    </reaction>
</comment>
<evidence type="ECO:0000256" key="8">
    <source>
        <dbReference type="HAMAP-Rule" id="MF_00101"/>
    </source>
</evidence>
<keyword evidence="2 8" id="KW-0808">Transferase</keyword>
<sequence length="134" mass="14649">MIYGIGHDVVEIERMRKMVNGASGDRLMKRVLTPAERELPGSKTRPAEFLAGRFAAKEAVSKAFGCGIGKKLGFQDMSILPDQSGKPHVILKPEAWERLDLGAGSTGYTVHLSITHERQLASAFVIVEKVESVE</sequence>
<protein>
    <recommendedName>
        <fullName evidence="8">Holo-[acyl-carrier-protein] synthase</fullName>
        <shortName evidence="8">Holo-ACP synthase</shortName>
        <ecNumber evidence="8">2.7.8.7</ecNumber>
    </recommendedName>
    <alternativeName>
        <fullName evidence="8">4'-phosphopantetheinyl transferase AcpS</fullName>
    </alternativeName>
</protein>
<dbReference type="GO" id="GO:0005737">
    <property type="term" value="C:cytoplasm"/>
    <property type="evidence" value="ECO:0007669"/>
    <property type="project" value="UniProtKB-SubCell"/>
</dbReference>
<keyword evidence="3 8" id="KW-0479">Metal-binding</keyword>
<evidence type="ECO:0000256" key="3">
    <source>
        <dbReference type="ARBA" id="ARBA00022723"/>
    </source>
</evidence>
<evidence type="ECO:0000256" key="1">
    <source>
        <dbReference type="ARBA" id="ARBA00022516"/>
    </source>
</evidence>
<keyword evidence="11" id="KW-1185">Reference proteome</keyword>
<keyword evidence="6 8" id="KW-0443">Lipid metabolism</keyword>
<feature type="domain" description="4'-phosphopantetheinyl transferase" evidence="9">
    <location>
        <begin position="4"/>
        <end position="94"/>
    </location>
</feature>
<organism evidence="10 11">
    <name type="scientific">Paenibacillus lentus</name>
    <dbReference type="NCBI Taxonomy" id="1338368"/>
    <lineage>
        <taxon>Bacteria</taxon>
        <taxon>Bacillati</taxon>
        <taxon>Bacillota</taxon>
        <taxon>Bacilli</taxon>
        <taxon>Bacillales</taxon>
        <taxon>Paenibacillaceae</taxon>
        <taxon>Paenibacillus</taxon>
    </lineage>
</organism>
<evidence type="ECO:0000256" key="2">
    <source>
        <dbReference type="ARBA" id="ARBA00022679"/>
    </source>
</evidence>
<dbReference type="OrthoDB" id="517356at2"/>
<dbReference type="InterPro" id="IPR002582">
    <property type="entry name" value="ACPS"/>
</dbReference>
<proteinExistence type="inferred from homology"/>
<dbReference type="NCBIfam" id="TIGR00556">
    <property type="entry name" value="pantethn_trn"/>
    <property type="match status" value="1"/>
</dbReference>
<keyword evidence="8" id="KW-0963">Cytoplasm</keyword>
<accession>A0A3Q8S3C3</accession>
<keyword evidence="1 8" id="KW-0444">Lipid biosynthesis</keyword>
<dbReference type="KEGG" id="plen:EIM92_00365"/>
<keyword evidence="4 8" id="KW-0276">Fatty acid metabolism</keyword>
<comment type="subcellular location">
    <subcellularLocation>
        <location evidence="8">Cytoplasm</location>
    </subcellularLocation>
</comment>
<evidence type="ECO:0000313" key="11">
    <source>
        <dbReference type="Proteomes" id="UP000273145"/>
    </source>
</evidence>
<keyword evidence="7 8" id="KW-0275">Fatty acid biosynthesis</keyword>
<dbReference type="EMBL" id="CP034248">
    <property type="protein sequence ID" value="AZK44840.1"/>
    <property type="molecule type" value="Genomic_DNA"/>
</dbReference>
<gene>
    <name evidence="8" type="primary">acpS</name>
    <name evidence="10" type="ORF">EIM92_00365</name>
</gene>
<dbReference type="Pfam" id="PF01648">
    <property type="entry name" value="ACPS"/>
    <property type="match status" value="1"/>
</dbReference>
<dbReference type="HAMAP" id="MF_00101">
    <property type="entry name" value="AcpS"/>
    <property type="match status" value="1"/>
</dbReference>
<evidence type="ECO:0000256" key="4">
    <source>
        <dbReference type="ARBA" id="ARBA00022832"/>
    </source>
</evidence>